<keyword evidence="7" id="KW-0496">Mitochondrion</keyword>
<keyword evidence="8 9" id="KW-0472">Membrane</keyword>
<comment type="subcellular location">
    <subcellularLocation>
        <location evidence="1">Mitochondrion outer membrane</location>
        <topology evidence="1">Multi-pass membrane protein</topology>
    </subcellularLocation>
</comment>
<evidence type="ECO:0000256" key="1">
    <source>
        <dbReference type="ARBA" id="ARBA00004374"/>
    </source>
</evidence>
<evidence type="ECO:0000256" key="9">
    <source>
        <dbReference type="PROSITE-ProRule" id="PRU00282"/>
    </source>
</evidence>
<dbReference type="GeneTree" id="ENSGT00390000000020"/>
<feature type="repeat" description="Solcar" evidence="9">
    <location>
        <begin position="2"/>
        <end position="98"/>
    </location>
</feature>
<dbReference type="SUPFAM" id="SSF103506">
    <property type="entry name" value="Mitochondrial carrier"/>
    <property type="match status" value="1"/>
</dbReference>
<organism evidence="12 13">
    <name type="scientific">Gallus gallus</name>
    <name type="common">Chicken</name>
    <dbReference type="NCBI Taxonomy" id="9031"/>
    <lineage>
        <taxon>Eukaryota</taxon>
        <taxon>Metazoa</taxon>
        <taxon>Chordata</taxon>
        <taxon>Craniata</taxon>
        <taxon>Vertebrata</taxon>
        <taxon>Euteleostomi</taxon>
        <taxon>Archelosauria</taxon>
        <taxon>Archosauria</taxon>
        <taxon>Dinosauria</taxon>
        <taxon>Saurischia</taxon>
        <taxon>Theropoda</taxon>
        <taxon>Coelurosauria</taxon>
        <taxon>Aves</taxon>
        <taxon>Neognathae</taxon>
        <taxon>Galloanserae</taxon>
        <taxon>Galliformes</taxon>
        <taxon>Phasianidae</taxon>
        <taxon>Phasianinae</taxon>
        <taxon>Gallus</taxon>
    </lineage>
</organism>
<dbReference type="InterPro" id="IPR023395">
    <property type="entry name" value="MCP_dom_sf"/>
</dbReference>
<evidence type="ECO:0000313" key="13">
    <source>
        <dbReference type="Proteomes" id="UP000000539"/>
    </source>
</evidence>
<dbReference type="Ensembl" id="ENSGALT00010052879.1">
    <property type="protein sequence ID" value="ENSGALP00010031785.1"/>
    <property type="gene ID" value="ENSGALG00010021751.1"/>
</dbReference>
<evidence type="ECO:0000313" key="12">
    <source>
        <dbReference type="Ensembl" id="ENSGALP00010031785.1"/>
    </source>
</evidence>
<name>A0A8V0ZM44_CHICK</name>
<dbReference type="Proteomes" id="UP000000539">
    <property type="component" value="Chromosome 5"/>
</dbReference>
<reference evidence="12" key="1">
    <citation type="submission" date="2020-11" db="EMBL/GenBank/DDBJ databases">
        <title>Gallus gallus (Chicken) genome, bGalGal1, GRCg7b, maternal haplotype autosomes + Z &amp; W.</title>
        <authorList>
            <person name="Warren W."/>
            <person name="Formenti G."/>
            <person name="Fedrigo O."/>
            <person name="Haase B."/>
            <person name="Mountcastle J."/>
            <person name="Balacco J."/>
            <person name="Tracey A."/>
            <person name="Schneider V."/>
            <person name="Okimoto R."/>
            <person name="Cheng H."/>
            <person name="Hawken R."/>
            <person name="Howe K."/>
            <person name="Jarvis E.D."/>
        </authorList>
    </citation>
    <scope>NUCLEOTIDE SEQUENCE [LARGE SCALE GENOMIC DNA]</scope>
    <source>
        <strain evidence="12">Broiler</strain>
    </source>
</reference>
<dbReference type="Gene3D" id="1.50.40.10">
    <property type="entry name" value="Mitochondrial carrier domain"/>
    <property type="match status" value="1"/>
</dbReference>
<keyword evidence="3 9" id="KW-0812">Transmembrane</keyword>
<keyword evidence="4" id="KW-0677">Repeat</keyword>
<dbReference type="PANTHER" id="PTHR10780">
    <property type="entry name" value="MITOCHONDRIAL CARRIER HOMOLOG"/>
    <property type="match status" value="1"/>
</dbReference>
<keyword evidence="10" id="KW-0813">Transport</keyword>
<dbReference type="PROSITE" id="PS50920">
    <property type="entry name" value="SOLCAR"/>
    <property type="match status" value="1"/>
</dbReference>
<feature type="transmembrane region" description="Helical" evidence="11">
    <location>
        <begin position="205"/>
        <end position="227"/>
    </location>
</feature>
<gene>
    <name evidence="12" type="primary">MTCH2</name>
</gene>
<evidence type="ECO:0007829" key="14">
    <source>
        <dbReference type="PeptideAtlas" id="A0A8V0ZM44"/>
    </source>
</evidence>
<accession>A0A8V0ZM44</accession>
<dbReference type="OrthoDB" id="10253709at2759"/>
<evidence type="ECO:0000256" key="8">
    <source>
        <dbReference type="ARBA" id="ARBA00023136"/>
    </source>
</evidence>
<keyword evidence="6 11" id="KW-1133">Transmembrane helix</keyword>
<dbReference type="InterPro" id="IPR018108">
    <property type="entry name" value="MCP_transmembrane"/>
</dbReference>
<dbReference type="Pfam" id="PF00153">
    <property type="entry name" value="Mito_carr"/>
    <property type="match status" value="1"/>
</dbReference>
<keyword evidence="14" id="KW-1267">Proteomics identification</keyword>
<evidence type="ECO:0000256" key="2">
    <source>
        <dbReference type="ARBA" id="ARBA00006375"/>
    </source>
</evidence>
<reference evidence="12" key="2">
    <citation type="submission" date="2025-08" db="UniProtKB">
        <authorList>
            <consortium name="Ensembl"/>
        </authorList>
    </citation>
    <scope>IDENTIFICATION</scope>
    <source>
        <strain evidence="12">broiler</strain>
    </source>
</reference>
<evidence type="ECO:0000256" key="11">
    <source>
        <dbReference type="SAM" id="Phobius"/>
    </source>
</evidence>
<protein>
    <submittedName>
        <fullName evidence="12">Mitochondrial carrier 2</fullName>
    </submittedName>
</protein>
<keyword evidence="13" id="KW-1185">Reference proteome</keyword>
<evidence type="ECO:0000256" key="3">
    <source>
        <dbReference type="ARBA" id="ARBA00022692"/>
    </source>
</evidence>
<proteinExistence type="evidence at protein level"/>
<evidence type="ECO:0000256" key="10">
    <source>
        <dbReference type="RuleBase" id="RU000488"/>
    </source>
</evidence>
<dbReference type="GO" id="GO:0005741">
    <property type="term" value="C:mitochondrial outer membrane"/>
    <property type="evidence" value="ECO:0007669"/>
    <property type="project" value="UniProtKB-SubCell"/>
</dbReference>
<reference evidence="12" key="3">
    <citation type="submission" date="2025-09" db="UniProtKB">
        <authorList>
            <consortium name="Ensembl"/>
        </authorList>
    </citation>
    <scope>IDENTIFICATION</scope>
    <source>
        <strain evidence="12">broiler</strain>
    </source>
</reference>
<dbReference type="AlphaFoldDB" id="A0A8V0ZM44"/>
<evidence type="ECO:0000256" key="4">
    <source>
        <dbReference type="ARBA" id="ARBA00022737"/>
    </source>
</evidence>
<dbReference type="PANTHER" id="PTHR10780:SF20">
    <property type="entry name" value="MITOCHONDRIAL CARRIER HOMOLOG 2"/>
    <property type="match status" value="1"/>
</dbReference>
<evidence type="ECO:0000256" key="6">
    <source>
        <dbReference type="ARBA" id="ARBA00022989"/>
    </source>
</evidence>
<comment type="similarity">
    <text evidence="2 10">Belongs to the mitochondrial carrier (TC 2.A.29) family.</text>
</comment>
<sequence>MADEASQVLLGSGLTVLSQPLMYVKVLVQVGYEPLPPTLGRNIFGRQVYQLPGLFAYAKHIVKVDGRAGLFKGLAPRLCSSAIGTVVHGKVLQRYQEAEKAEVCGVHRQGDQVQVRGAATGCHVPVPLLAVTGALSSSSWHSGTLSAFATIYREEGILGFFAGLVPRLLGDILSLWLCNMLAYLINTYALENGVSMTEMKSYSQAVTGFFASMLTYPFVLVSNLMAVNNCGLAGGLLPYAPTYSSWLDCWSQLHKEGNMSRGNSLFFRKVPAGKRYVWDERRFR</sequence>
<evidence type="ECO:0000256" key="5">
    <source>
        <dbReference type="ARBA" id="ARBA00022787"/>
    </source>
</evidence>
<evidence type="ECO:0000256" key="7">
    <source>
        <dbReference type="ARBA" id="ARBA00023128"/>
    </source>
</evidence>
<feature type="transmembrane region" description="Helical" evidence="11">
    <location>
        <begin position="168"/>
        <end position="185"/>
    </location>
</feature>
<keyword evidence="5" id="KW-1000">Mitochondrion outer membrane</keyword>